<evidence type="ECO:0000313" key="3">
    <source>
        <dbReference type="EMBL" id="VAI81332.1"/>
    </source>
</evidence>
<feature type="domain" description="DC1" evidence="2">
    <location>
        <begin position="19"/>
        <end position="54"/>
    </location>
</feature>
<feature type="domain" description="DC1" evidence="2">
    <location>
        <begin position="194"/>
        <end position="237"/>
    </location>
</feature>
<evidence type="ECO:0000259" key="2">
    <source>
        <dbReference type="Pfam" id="PF03107"/>
    </source>
</evidence>
<dbReference type="InterPro" id="IPR004146">
    <property type="entry name" value="DC1"/>
</dbReference>
<protein>
    <recommendedName>
        <fullName evidence="2">DC1 domain-containing protein</fullName>
    </recommendedName>
</protein>
<dbReference type="Pfam" id="PF03107">
    <property type="entry name" value="C1_2"/>
    <property type="match status" value="4"/>
</dbReference>
<dbReference type="AlphaFoldDB" id="A0A9R0ZP44"/>
<evidence type="ECO:0000256" key="1">
    <source>
        <dbReference type="ARBA" id="ARBA00022737"/>
    </source>
</evidence>
<dbReference type="OMA" id="HPCCANP"/>
<dbReference type="Proteomes" id="UP000324705">
    <property type="component" value="Chromosome 7A"/>
</dbReference>
<dbReference type="Gramene" id="TRITD7Av1G270550.1">
    <property type="protein sequence ID" value="TRITD7Av1G270550.1"/>
    <property type="gene ID" value="TRITD7Av1G270550"/>
</dbReference>
<feature type="domain" description="DC1" evidence="2">
    <location>
        <begin position="131"/>
        <end position="175"/>
    </location>
</feature>
<reference evidence="3 4" key="1">
    <citation type="submission" date="2017-09" db="EMBL/GenBank/DDBJ databases">
        <authorList>
            <consortium name="International Durum Wheat Genome Sequencing Consortium (IDWGSC)"/>
            <person name="Milanesi L."/>
        </authorList>
    </citation>
    <scope>NUCLEOTIDE SEQUENCE [LARGE SCALE GENOMIC DNA]</scope>
    <source>
        <strain evidence="4">cv. Svevo</strain>
    </source>
</reference>
<dbReference type="PANTHER" id="PTHR46477:SF8">
    <property type="entry name" value="OS08G0257100 PROTEIN"/>
    <property type="match status" value="1"/>
</dbReference>
<dbReference type="InterPro" id="IPR046349">
    <property type="entry name" value="C1-like_sf"/>
</dbReference>
<sequence>MALPASISHLAHLGQKLWLQDTGKSFCCDGCREPGRGERYRCHPCDFDLHKHCALDKSMALPASICHPAHLGHRLSLEATEYWEFVCNGCHERGAGERYRCRACRFDLHKQCALEEGTKIMAFPRSISHPDHWGHKLSLEATDYWKFVCNGCGKSGLGERYRCRACKFDLHKQCAWGQGTKIMASSGLISHSAHLEHMLTLCAPGLSNFVCNGCREPGTEGRYRCHACDFDLHKQCALDQGTKLVHPLLKNVELVLRFQGPKDGGRLVCDACGNAVLGFHYHSSKLCLHPCCANPLDVNKNEDDGRGRDQPSRSKFQRTLSVSGHISDAIDTGEAVADLFNSINLDDGGSVEEPDFDFDF</sequence>
<evidence type="ECO:0000313" key="4">
    <source>
        <dbReference type="Proteomes" id="UP000324705"/>
    </source>
</evidence>
<proteinExistence type="predicted"/>
<dbReference type="PANTHER" id="PTHR46477">
    <property type="entry name" value="CYSTEINE/HISTIDINE-RICH C1 DOMAIN FAMILY PROTEIN"/>
    <property type="match status" value="1"/>
</dbReference>
<gene>
    <name evidence="3" type="ORF">TRITD_7Av1G270550</name>
</gene>
<keyword evidence="4" id="KW-1185">Reference proteome</keyword>
<feature type="domain" description="DC1" evidence="2">
    <location>
        <begin position="69"/>
        <end position="113"/>
    </location>
</feature>
<name>A0A9R0ZP44_TRITD</name>
<dbReference type="EMBL" id="LT934123">
    <property type="protein sequence ID" value="VAI81332.1"/>
    <property type="molecule type" value="Genomic_DNA"/>
</dbReference>
<keyword evidence="1" id="KW-0677">Repeat</keyword>
<dbReference type="SUPFAM" id="SSF57889">
    <property type="entry name" value="Cysteine-rich domain"/>
    <property type="match status" value="4"/>
</dbReference>
<organism evidence="3 4">
    <name type="scientific">Triticum turgidum subsp. durum</name>
    <name type="common">Durum wheat</name>
    <name type="synonym">Triticum durum</name>
    <dbReference type="NCBI Taxonomy" id="4567"/>
    <lineage>
        <taxon>Eukaryota</taxon>
        <taxon>Viridiplantae</taxon>
        <taxon>Streptophyta</taxon>
        <taxon>Embryophyta</taxon>
        <taxon>Tracheophyta</taxon>
        <taxon>Spermatophyta</taxon>
        <taxon>Magnoliopsida</taxon>
        <taxon>Liliopsida</taxon>
        <taxon>Poales</taxon>
        <taxon>Poaceae</taxon>
        <taxon>BOP clade</taxon>
        <taxon>Pooideae</taxon>
        <taxon>Triticodae</taxon>
        <taxon>Triticeae</taxon>
        <taxon>Triticinae</taxon>
        <taxon>Triticum</taxon>
    </lineage>
</organism>
<accession>A0A9R0ZP44</accession>